<dbReference type="Pfam" id="PF22638">
    <property type="entry name" value="FlgK_D1"/>
    <property type="match status" value="1"/>
</dbReference>
<evidence type="ECO:0000256" key="2">
    <source>
        <dbReference type="ARBA" id="ARBA00004613"/>
    </source>
</evidence>
<evidence type="ECO:0000256" key="5">
    <source>
        <dbReference type="ARBA" id="ARBA00022525"/>
    </source>
</evidence>
<feature type="coiled-coil region" evidence="7">
    <location>
        <begin position="148"/>
        <end position="193"/>
    </location>
</feature>
<evidence type="ECO:0000256" key="6">
    <source>
        <dbReference type="ARBA" id="ARBA00023143"/>
    </source>
</evidence>
<dbReference type="OrthoDB" id="9802553at2"/>
<comment type="subcellular location">
    <subcellularLocation>
        <location evidence="1">Bacterial flagellum</location>
    </subcellularLocation>
    <subcellularLocation>
        <location evidence="2">Secreted</location>
    </subcellularLocation>
</comment>
<sequence>MSGLFSTFNIGRSGLNTAQTTIDVTSHNVANVNTEGYSRQRAEIITSRPANATVGQVGTGSQVQAIERVRDSFLDYQVRGESSAQGQADVRNDMLYQVENIFNEPSDTGISSLMGKFFDGFQELSKQSQNSNARTVVAQQTLALTDALNHAATKLDELKSNAQMLLKANVTDVNSMLDQINSLNKEIMSVETAGQTPNDLMDNRDKLLDELSYKFGIKVESAVFQGADVKATDAGGMKSANLVSSSPNTDVARFSYISSIEEDPNSLNTQVITYYKLGDMSNEKNKQIIRVTGLSAEEIQKISETRVLWADESGQVTKADGYPIKDNDIILASELMVFTPKSGEISGNISVQADIENYNDQLDKLAMSIAFSVNAIHSGLANPINTGGDPEIDNVPFFVNSDIAQYDSNNNLINVLETLNGESGISAKNITISKEILEDVMKIKTKTHDSDYGYTSENEVDGEGDGARALAIAQLRDTQLKVQSFGVTILSRSDMFNTSKGGTTLSNHGMDIASDTSGMQLDSYYMDQIDKLGIQAQEASRISENQETLVGQLENNRESVSGVSLDEEMANLIQFQHAYSANAKIISTIDELLDVVINGLKR</sequence>
<dbReference type="Proteomes" id="UP000239471">
    <property type="component" value="Unassembled WGS sequence"/>
</dbReference>
<feature type="domain" description="Flagellar basal body rod protein N-terminal" evidence="8">
    <location>
        <begin position="8"/>
        <end position="37"/>
    </location>
</feature>
<accession>A0A2T0BG67</accession>
<dbReference type="AlphaFoldDB" id="A0A2T0BG67"/>
<dbReference type="GO" id="GO:0005198">
    <property type="term" value="F:structural molecule activity"/>
    <property type="evidence" value="ECO:0007669"/>
    <property type="project" value="InterPro"/>
</dbReference>
<evidence type="ECO:0000256" key="3">
    <source>
        <dbReference type="ARBA" id="ARBA00009677"/>
    </source>
</evidence>
<dbReference type="GO" id="GO:0044780">
    <property type="term" value="P:bacterial-type flagellum assembly"/>
    <property type="evidence" value="ECO:0007669"/>
    <property type="project" value="InterPro"/>
</dbReference>
<gene>
    <name evidence="11" type="primary">flgK</name>
    <name evidence="11" type="ORF">CLVI_14700</name>
</gene>
<keyword evidence="11" id="KW-0966">Cell projection</keyword>
<evidence type="ECO:0000256" key="7">
    <source>
        <dbReference type="SAM" id="Coils"/>
    </source>
</evidence>
<reference evidence="11 12" key="1">
    <citation type="submission" date="2018-03" db="EMBL/GenBank/DDBJ databases">
        <title>Genome sequence of Clostridium vincentii DSM 10228.</title>
        <authorList>
            <person name="Poehlein A."/>
            <person name="Daniel R."/>
        </authorList>
    </citation>
    <scope>NUCLEOTIDE SEQUENCE [LARGE SCALE GENOMIC DNA]</scope>
    <source>
        <strain evidence="11 12">DSM 10228</strain>
    </source>
</reference>
<evidence type="ECO:0000313" key="11">
    <source>
        <dbReference type="EMBL" id="PRR82833.1"/>
    </source>
</evidence>
<dbReference type="InterPro" id="IPR001444">
    <property type="entry name" value="Flag_bb_rod_N"/>
</dbReference>
<dbReference type="PANTHER" id="PTHR30033">
    <property type="entry name" value="FLAGELLAR HOOK-ASSOCIATED PROTEIN 1"/>
    <property type="match status" value="1"/>
</dbReference>
<dbReference type="Pfam" id="PF06429">
    <property type="entry name" value="Flg_bbr_C"/>
    <property type="match status" value="1"/>
</dbReference>
<evidence type="ECO:0000313" key="12">
    <source>
        <dbReference type="Proteomes" id="UP000239471"/>
    </source>
</evidence>
<comment type="caution">
    <text evidence="11">The sequence shown here is derived from an EMBL/GenBank/DDBJ whole genome shotgun (WGS) entry which is preliminary data.</text>
</comment>
<dbReference type="PANTHER" id="PTHR30033:SF1">
    <property type="entry name" value="FLAGELLAR HOOK-ASSOCIATED PROTEIN 1"/>
    <property type="match status" value="1"/>
</dbReference>
<dbReference type="PRINTS" id="PR01005">
    <property type="entry name" value="FLGHOOKAP1"/>
</dbReference>
<evidence type="ECO:0000259" key="9">
    <source>
        <dbReference type="Pfam" id="PF06429"/>
    </source>
</evidence>
<evidence type="ECO:0000259" key="8">
    <source>
        <dbReference type="Pfam" id="PF00460"/>
    </source>
</evidence>
<dbReference type="InterPro" id="IPR002371">
    <property type="entry name" value="FlgK"/>
</dbReference>
<dbReference type="InterPro" id="IPR053927">
    <property type="entry name" value="FlgK_helical"/>
</dbReference>
<organism evidence="11 12">
    <name type="scientific">Clostridium vincentii</name>
    <dbReference type="NCBI Taxonomy" id="52704"/>
    <lineage>
        <taxon>Bacteria</taxon>
        <taxon>Bacillati</taxon>
        <taxon>Bacillota</taxon>
        <taxon>Clostridia</taxon>
        <taxon>Eubacteriales</taxon>
        <taxon>Clostridiaceae</taxon>
        <taxon>Clostridium</taxon>
    </lineage>
</organism>
<keyword evidence="5" id="KW-0964">Secreted</keyword>
<dbReference type="SUPFAM" id="SSF64518">
    <property type="entry name" value="Phase 1 flagellin"/>
    <property type="match status" value="1"/>
</dbReference>
<dbReference type="Pfam" id="PF00460">
    <property type="entry name" value="Flg_bb_rod"/>
    <property type="match status" value="1"/>
</dbReference>
<dbReference type="InterPro" id="IPR010930">
    <property type="entry name" value="Flg_bb/hook_C_dom"/>
</dbReference>
<dbReference type="NCBIfam" id="TIGR02492">
    <property type="entry name" value="flgK_ends"/>
    <property type="match status" value="1"/>
</dbReference>
<dbReference type="GO" id="GO:0009424">
    <property type="term" value="C:bacterial-type flagellum hook"/>
    <property type="evidence" value="ECO:0007669"/>
    <property type="project" value="InterPro"/>
</dbReference>
<feature type="domain" description="Flagellar basal-body/hook protein C-terminal" evidence="9">
    <location>
        <begin position="560"/>
        <end position="598"/>
    </location>
</feature>
<feature type="domain" description="Flagellar hook-associated protein FlgK helical" evidence="10">
    <location>
        <begin position="96"/>
        <end position="247"/>
    </location>
</feature>
<keyword evidence="6" id="KW-0975">Bacterial flagellum</keyword>
<evidence type="ECO:0000259" key="10">
    <source>
        <dbReference type="Pfam" id="PF22638"/>
    </source>
</evidence>
<keyword evidence="12" id="KW-1185">Reference proteome</keyword>
<keyword evidence="11" id="KW-0282">Flagellum</keyword>
<protein>
    <recommendedName>
        <fullName evidence="4">Flagellar hook-associated protein 1</fullName>
    </recommendedName>
</protein>
<comment type="similarity">
    <text evidence="3">Belongs to the flagella basal body rod proteins family.</text>
</comment>
<dbReference type="RefSeq" id="WP_106059462.1">
    <property type="nucleotide sequence ID" value="NZ_PVXQ01000012.1"/>
</dbReference>
<evidence type="ECO:0000256" key="4">
    <source>
        <dbReference type="ARBA" id="ARBA00016244"/>
    </source>
</evidence>
<name>A0A2T0BG67_9CLOT</name>
<dbReference type="EMBL" id="PVXQ01000012">
    <property type="protein sequence ID" value="PRR82833.1"/>
    <property type="molecule type" value="Genomic_DNA"/>
</dbReference>
<dbReference type="GO" id="GO:0005576">
    <property type="term" value="C:extracellular region"/>
    <property type="evidence" value="ECO:0007669"/>
    <property type="project" value="UniProtKB-SubCell"/>
</dbReference>
<keyword evidence="7" id="KW-0175">Coiled coil</keyword>
<proteinExistence type="inferred from homology"/>
<keyword evidence="11" id="KW-0969">Cilium</keyword>
<evidence type="ECO:0000256" key="1">
    <source>
        <dbReference type="ARBA" id="ARBA00004365"/>
    </source>
</evidence>